<evidence type="ECO:0000256" key="1">
    <source>
        <dbReference type="ARBA" id="ARBA00022801"/>
    </source>
</evidence>
<feature type="chain" id="PRO_5013090979" evidence="3">
    <location>
        <begin position="25"/>
        <end position="472"/>
    </location>
</feature>
<evidence type="ECO:0000259" key="4">
    <source>
        <dbReference type="SMART" id="SM00646"/>
    </source>
</evidence>
<dbReference type="Proteomes" id="UP000187172">
    <property type="component" value="Unassembled WGS sequence"/>
</dbReference>
<proteinExistence type="predicted"/>
<dbReference type="Pfam" id="PF07833">
    <property type="entry name" value="Cu_amine_oxidN1"/>
    <property type="match status" value="1"/>
</dbReference>
<dbReference type="PANTHER" id="PTHR30404">
    <property type="entry name" value="N-ACETYLMURAMOYL-L-ALANINE AMIDASE"/>
    <property type="match status" value="1"/>
</dbReference>
<dbReference type="SUPFAM" id="SSF53187">
    <property type="entry name" value="Zn-dependent exopeptidases"/>
    <property type="match status" value="1"/>
</dbReference>
<dbReference type="GO" id="GO:0009253">
    <property type="term" value="P:peptidoglycan catabolic process"/>
    <property type="evidence" value="ECO:0007669"/>
    <property type="project" value="InterPro"/>
</dbReference>
<organism evidence="5 6">
    <name type="scientific">Paenibacillus rhizosphaerae</name>
    <dbReference type="NCBI Taxonomy" id="297318"/>
    <lineage>
        <taxon>Bacteria</taxon>
        <taxon>Bacillati</taxon>
        <taxon>Bacillota</taxon>
        <taxon>Bacilli</taxon>
        <taxon>Bacillales</taxon>
        <taxon>Paenibacillaceae</taxon>
        <taxon>Paenibacillus</taxon>
    </lineage>
</organism>
<reference evidence="5 6" key="1">
    <citation type="submission" date="2016-11" db="EMBL/GenBank/DDBJ databases">
        <title>Paenibacillus species isolates.</title>
        <authorList>
            <person name="Beno S.M."/>
        </authorList>
    </citation>
    <scope>NUCLEOTIDE SEQUENCE [LARGE SCALE GENOMIC DNA]</scope>
    <source>
        <strain evidence="5 6">FSL R5-0378</strain>
    </source>
</reference>
<feature type="domain" description="MurNAc-LAA" evidence="4">
    <location>
        <begin position="356"/>
        <end position="466"/>
    </location>
</feature>
<feature type="region of interest" description="Disordered" evidence="2">
    <location>
        <begin position="139"/>
        <end position="163"/>
    </location>
</feature>
<feature type="compositionally biased region" description="Polar residues" evidence="2">
    <location>
        <begin position="139"/>
        <end position="157"/>
    </location>
</feature>
<comment type="caution">
    <text evidence="5">The sequence shown here is derived from an EMBL/GenBank/DDBJ whole genome shotgun (WGS) entry which is preliminary data.</text>
</comment>
<dbReference type="InterPro" id="IPR036582">
    <property type="entry name" value="Mao_N_sf"/>
</dbReference>
<dbReference type="STRING" id="297318.BK138_26795"/>
<dbReference type="Pfam" id="PF11741">
    <property type="entry name" value="AMIN"/>
    <property type="match status" value="1"/>
</dbReference>
<evidence type="ECO:0000256" key="3">
    <source>
        <dbReference type="SAM" id="SignalP"/>
    </source>
</evidence>
<dbReference type="PANTHER" id="PTHR30404:SF0">
    <property type="entry name" value="N-ACETYLMURAMOYL-L-ALANINE AMIDASE AMIC"/>
    <property type="match status" value="1"/>
</dbReference>
<keyword evidence="3" id="KW-0732">Signal</keyword>
<dbReference type="InterPro" id="IPR002508">
    <property type="entry name" value="MurNAc-LAA_cat"/>
</dbReference>
<evidence type="ECO:0000313" key="6">
    <source>
        <dbReference type="Proteomes" id="UP000187172"/>
    </source>
</evidence>
<dbReference type="SMART" id="SM00646">
    <property type="entry name" value="Ami_3"/>
    <property type="match status" value="1"/>
</dbReference>
<dbReference type="Gene3D" id="3.30.457.10">
    <property type="entry name" value="Copper amine oxidase-like, N-terminal domain"/>
    <property type="match status" value="1"/>
</dbReference>
<dbReference type="InterPro" id="IPR021731">
    <property type="entry name" value="AMIN_dom"/>
</dbReference>
<accession>A0A1R1EFN3</accession>
<dbReference type="InterPro" id="IPR050695">
    <property type="entry name" value="N-acetylmuramoyl_amidase_3"/>
</dbReference>
<name>A0A1R1EFN3_9BACL</name>
<gene>
    <name evidence="5" type="ORF">BK138_26795</name>
</gene>
<dbReference type="AlphaFoldDB" id="A0A1R1EFN3"/>
<keyword evidence="1" id="KW-0378">Hydrolase</keyword>
<evidence type="ECO:0000256" key="2">
    <source>
        <dbReference type="SAM" id="MobiDB-lite"/>
    </source>
</evidence>
<dbReference type="InterPro" id="IPR012854">
    <property type="entry name" value="Cu_amine_oxidase-like_N"/>
</dbReference>
<evidence type="ECO:0000313" key="5">
    <source>
        <dbReference type="EMBL" id="OMF50607.1"/>
    </source>
</evidence>
<dbReference type="Pfam" id="PF01520">
    <property type="entry name" value="Amidase_3"/>
    <property type="match status" value="1"/>
</dbReference>
<dbReference type="EMBL" id="MRTP01000010">
    <property type="protein sequence ID" value="OMF50607.1"/>
    <property type="molecule type" value="Genomic_DNA"/>
</dbReference>
<dbReference type="GO" id="GO:0008745">
    <property type="term" value="F:N-acetylmuramoyl-L-alanine amidase activity"/>
    <property type="evidence" value="ECO:0007669"/>
    <property type="project" value="InterPro"/>
</dbReference>
<dbReference type="GO" id="GO:0030288">
    <property type="term" value="C:outer membrane-bounded periplasmic space"/>
    <property type="evidence" value="ECO:0007669"/>
    <property type="project" value="TreeGrafter"/>
</dbReference>
<dbReference type="Gene3D" id="3.40.630.40">
    <property type="entry name" value="Zn-dependent exopeptidases"/>
    <property type="match status" value="1"/>
</dbReference>
<dbReference type="Gene3D" id="2.60.40.3500">
    <property type="match status" value="1"/>
</dbReference>
<feature type="signal peptide" evidence="3">
    <location>
        <begin position="1"/>
        <end position="24"/>
    </location>
</feature>
<dbReference type="CDD" id="cd02696">
    <property type="entry name" value="MurNAc-LAA"/>
    <property type="match status" value="1"/>
</dbReference>
<sequence length="472" mass="52008">MKKFLSLLFLSLFLLILLPNSISAASKPSKIVLDGQELALPADVKVSIIDQSMMIPLRVVAENLKFQVNWDQRSRSVTIQQNAKAMMLTVGKKEAKVADQLVRLDTAPRNMNQSVVVPIRFVTEQMGLAVNWDNRNKTVYLTSPPQNPDQSKVPNSESEADNTEPLTHVSQIHYLNQQLVIRMDGQVTPKISTLANPARIVVDLPNTTFGALTQPLDSAMMGKLDVSGQPDVSEVRYSLFSRDPEQVRVVVELSQDNPASYHQEFIGDQLIIDLSGTGSDPQTPVSSGDENERKIVVIDAGHGGSDPGTTSISNKHEKDFNLALALKVQELLLKEPEIEVIMTRDSDVYPTRTERVQLANSLNADVFVSIHGNSVLESPQATGTESHYYQRSSSKQLADAIHKRLVQAMGLKDRGVKNTSLQVIRETHMAAVLLEVGFLSNVSDEQAMLSDTVQYKAAQAIVDGIKEYLSIT</sequence>
<dbReference type="RefSeq" id="WP_076173895.1">
    <property type="nucleotide sequence ID" value="NZ_MRTP01000010.1"/>
</dbReference>
<protein>
    <submittedName>
        <fullName evidence="5">N-acetylmuramoyl-L-alanine amidase</fullName>
    </submittedName>
</protein>
<keyword evidence="6" id="KW-1185">Reference proteome</keyword>
<dbReference type="SUPFAM" id="SSF55383">
    <property type="entry name" value="Copper amine oxidase, domain N"/>
    <property type="match status" value="1"/>
</dbReference>